<keyword evidence="5" id="KW-0067">ATP-binding</keyword>
<name>A0A0G0L1Q0_9BACT</name>
<gene>
    <name evidence="11" type="ORF">UT08_C0003G0066</name>
</gene>
<feature type="transmembrane region" description="Helical" evidence="8">
    <location>
        <begin position="224"/>
        <end position="242"/>
    </location>
</feature>
<dbReference type="SUPFAM" id="SSF90123">
    <property type="entry name" value="ABC transporter transmembrane region"/>
    <property type="match status" value="1"/>
</dbReference>
<evidence type="ECO:0000256" key="5">
    <source>
        <dbReference type="ARBA" id="ARBA00022840"/>
    </source>
</evidence>
<evidence type="ECO:0000256" key="8">
    <source>
        <dbReference type="SAM" id="Phobius"/>
    </source>
</evidence>
<dbReference type="InterPro" id="IPR003439">
    <property type="entry name" value="ABC_transporter-like_ATP-bd"/>
</dbReference>
<dbReference type="PANTHER" id="PTHR24221">
    <property type="entry name" value="ATP-BINDING CASSETTE SUB-FAMILY B"/>
    <property type="match status" value="1"/>
</dbReference>
<dbReference type="Gene3D" id="1.20.1560.10">
    <property type="entry name" value="ABC transporter type 1, transmembrane domain"/>
    <property type="match status" value="1"/>
</dbReference>
<dbReference type="InterPro" id="IPR027417">
    <property type="entry name" value="P-loop_NTPase"/>
</dbReference>
<keyword evidence="6 8" id="KW-1133">Transmembrane helix</keyword>
<feature type="transmembrane region" description="Helical" evidence="8">
    <location>
        <begin position="137"/>
        <end position="157"/>
    </location>
</feature>
<comment type="subcellular location">
    <subcellularLocation>
        <location evidence="1">Cell membrane</location>
        <topology evidence="1">Multi-pass membrane protein</topology>
    </subcellularLocation>
</comment>
<dbReference type="GO" id="GO:0005886">
    <property type="term" value="C:plasma membrane"/>
    <property type="evidence" value="ECO:0007669"/>
    <property type="project" value="UniProtKB-SubCell"/>
</dbReference>
<dbReference type="InterPro" id="IPR039421">
    <property type="entry name" value="Type_1_exporter"/>
</dbReference>
<dbReference type="STRING" id="1618570.UT08_C0003G0066"/>
<reference evidence="11 12" key="1">
    <citation type="journal article" date="2015" name="Nature">
        <title>rRNA introns, odd ribosomes, and small enigmatic genomes across a large radiation of phyla.</title>
        <authorList>
            <person name="Brown C.T."/>
            <person name="Hug L.A."/>
            <person name="Thomas B.C."/>
            <person name="Sharon I."/>
            <person name="Castelle C.J."/>
            <person name="Singh A."/>
            <person name="Wilkins M.J."/>
            <person name="Williams K.H."/>
            <person name="Banfield J.F."/>
        </authorList>
    </citation>
    <scope>NUCLEOTIDE SEQUENCE [LARGE SCALE GENOMIC DNA]</scope>
</reference>
<dbReference type="PROSITE" id="PS00211">
    <property type="entry name" value="ABC_TRANSPORTER_1"/>
    <property type="match status" value="1"/>
</dbReference>
<dbReference type="InterPro" id="IPR011527">
    <property type="entry name" value="ABC1_TM_dom"/>
</dbReference>
<dbReference type="GO" id="GO:0140359">
    <property type="term" value="F:ABC-type transporter activity"/>
    <property type="evidence" value="ECO:0007669"/>
    <property type="project" value="InterPro"/>
</dbReference>
<dbReference type="GO" id="GO:0005524">
    <property type="term" value="F:ATP binding"/>
    <property type="evidence" value="ECO:0007669"/>
    <property type="project" value="UniProtKB-KW"/>
</dbReference>
<keyword evidence="4" id="KW-0547">Nucleotide-binding</keyword>
<dbReference type="InterPro" id="IPR003593">
    <property type="entry name" value="AAA+_ATPase"/>
</dbReference>
<keyword evidence="7 8" id="KW-0472">Membrane</keyword>
<dbReference type="Gene3D" id="3.40.50.300">
    <property type="entry name" value="P-loop containing nucleotide triphosphate hydrolases"/>
    <property type="match status" value="1"/>
</dbReference>
<dbReference type="InterPro" id="IPR036640">
    <property type="entry name" value="ABC1_TM_sf"/>
</dbReference>
<comment type="caution">
    <text evidence="11">The sequence shown here is derived from an EMBL/GenBank/DDBJ whole genome shotgun (WGS) entry which is preliminary data.</text>
</comment>
<keyword evidence="2" id="KW-0813">Transport</keyword>
<evidence type="ECO:0000256" key="1">
    <source>
        <dbReference type="ARBA" id="ARBA00004651"/>
    </source>
</evidence>
<protein>
    <submittedName>
        <fullName evidence="11">ABC transporter</fullName>
    </submittedName>
</protein>
<evidence type="ECO:0000256" key="4">
    <source>
        <dbReference type="ARBA" id="ARBA00022741"/>
    </source>
</evidence>
<dbReference type="PROSITE" id="PS50929">
    <property type="entry name" value="ABC_TM1F"/>
    <property type="match status" value="1"/>
</dbReference>
<dbReference type="InterPro" id="IPR017871">
    <property type="entry name" value="ABC_transporter-like_CS"/>
</dbReference>
<proteinExistence type="predicted"/>
<evidence type="ECO:0000256" key="7">
    <source>
        <dbReference type="ARBA" id="ARBA00023136"/>
    </source>
</evidence>
<dbReference type="PROSITE" id="PS50893">
    <property type="entry name" value="ABC_TRANSPORTER_2"/>
    <property type="match status" value="1"/>
</dbReference>
<organism evidence="11 12">
    <name type="scientific">Candidatus Woesebacteria bacterium GW2011_GWB1_38_8</name>
    <dbReference type="NCBI Taxonomy" id="1618570"/>
    <lineage>
        <taxon>Bacteria</taxon>
        <taxon>Candidatus Woeseibacteriota</taxon>
    </lineage>
</organism>
<evidence type="ECO:0000313" key="12">
    <source>
        <dbReference type="Proteomes" id="UP000034081"/>
    </source>
</evidence>
<evidence type="ECO:0000259" key="9">
    <source>
        <dbReference type="PROSITE" id="PS50893"/>
    </source>
</evidence>
<dbReference type="SMART" id="SM00382">
    <property type="entry name" value="AAA"/>
    <property type="match status" value="1"/>
</dbReference>
<feature type="transmembrane region" description="Helical" evidence="8">
    <location>
        <begin position="248"/>
        <end position="270"/>
    </location>
</feature>
<dbReference type="PANTHER" id="PTHR24221:SF503">
    <property type="entry name" value="MITOCHONDRIAL POTASSIUM CHANNEL ATP-BINDING SUBUNIT"/>
    <property type="match status" value="1"/>
</dbReference>
<evidence type="ECO:0000256" key="3">
    <source>
        <dbReference type="ARBA" id="ARBA00022692"/>
    </source>
</evidence>
<evidence type="ECO:0000256" key="2">
    <source>
        <dbReference type="ARBA" id="ARBA00022448"/>
    </source>
</evidence>
<dbReference type="SUPFAM" id="SSF52540">
    <property type="entry name" value="P-loop containing nucleoside triphosphate hydrolases"/>
    <property type="match status" value="1"/>
</dbReference>
<feature type="domain" description="ABC transmembrane type-1" evidence="10">
    <location>
        <begin position="1"/>
        <end position="281"/>
    </location>
</feature>
<dbReference type="Proteomes" id="UP000034081">
    <property type="component" value="Unassembled WGS sequence"/>
</dbReference>
<evidence type="ECO:0000256" key="6">
    <source>
        <dbReference type="ARBA" id="ARBA00022989"/>
    </source>
</evidence>
<evidence type="ECO:0000313" key="11">
    <source>
        <dbReference type="EMBL" id="KKQ85903.1"/>
    </source>
</evidence>
<dbReference type="GO" id="GO:0016887">
    <property type="term" value="F:ATP hydrolysis activity"/>
    <property type="evidence" value="ECO:0007669"/>
    <property type="project" value="InterPro"/>
</dbReference>
<dbReference type="Pfam" id="PF00005">
    <property type="entry name" value="ABC_tran"/>
    <property type="match status" value="1"/>
</dbReference>
<accession>A0A0G0L1Q0</accession>
<dbReference type="Pfam" id="PF00664">
    <property type="entry name" value="ABC_membrane"/>
    <property type="match status" value="1"/>
</dbReference>
<dbReference type="AlphaFoldDB" id="A0A0G0L1Q0"/>
<dbReference type="FunFam" id="3.40.50.300:FF:000287">
    <property type="entry name" value="Multidrug ABC transporter ATP-binding protein"/>
    <property type="match status" value="1"/>
</dbReference>
<feature type="transmembrane region" description="Helical" evidence="8">
    <location>
        <begin position="38"/>
        <end position="59"/>
    </location>
</feature>
<sequence>MFVLIIVIAPIIDSLTPYFYKQFVDKIPTHDYDLLLKILLFYIGIRFMALLFSTSRFLVGDILGVDAVANTIATVFAHIHNLDFAFHSSKSSGSLISAIKRGEGAFWNLYFSIHYRIVDVSVRFFVLLYFFKNLNSFIFIMTIVTFVLAILIMLVFVKMNVERKRKVNELEDDISSVIVDNMINFETVKLFVKELWEQRRLSVIQVDWRKAVWKYVYTFRGLDVSMGTVINISIFSILLYSLNMTITGIFTLGDFVLIAVFLQSFFPYLFELVWGFRDIAKSYSDIEKFFGILDYGVEIKDPENPVELEKIRGEIKYNNVTFTYSESKKEAVEKINLNIRQGQSIALVGRSGSGKTTLIKLLMRFYDVDQGMITVDGVDVRKFTKSHLRSFMGVVPQEPVLFNNTIEYNIGYGKEKVTKEEIVAAAKIANLHDFVLGMPKKYKTHVGERGIKLSGGQKQRLAIARMILSEPDIIIFDEATSQLDSENEKLIQDALWKVTKNKTTVIIAHRLSTAMRADKIVVMDKGKIVESGSHSVLLGRDKSLYKHFWNLQINAAQPIDIGATIKA</sequence>
<keyword evidence="3 8" id="KW-0812">Transmembrane</keyword>
<feature type="domain" description="ABC transporter" evidence="9">
    <location>
        <begin position="315"/>
        <end position="550"/>
    </location>
</feature>
<evidence type="ECO:0000259" key="10">
    <source>
        <dbReference type="PROSITE" id="PS50929"/>
    </source>
</evidence>
<dbReference type="EMBL" id="LBVL01000003">
    <property type="protein sequence ID" value="KKQ85903.1"/>
    <property type="molecule type" value="Genomic_DNA"/>
</dbReference>